<dbReference type="InterPro" id="IPR036397">
    <property type="entry name" value="RNaseH_sf"/>
</dbReference>
<dbReference type="RefSeq" id="WP_213044116.1">
    <property type="nucleotide sequence ID" value="NZ_CAJNBJ010000020.1"/>
</dbReference>
<dbReference type="Proteomes" id="UP000675880">
    <property type="component" value="Unassembled WGS sequence"/>
</dbReference>
<evidence type="ECO:0000259" key="1">
    <source>
        <dbReference type="Pfam" id="PF13358"/>
    </source>
</evidence>
<dbReference type="InterPro" id="IPR047655">
    <property type="entry name" value="Transpos_IS630-like"/>
</dbReference>
<sequence length="346" mass="39051">MHRQDDARTLAPAAQAHLRRLAVKAVRAGLRQTAAAKTYGVSVRAVNKWVAIDKVGGLRALKLKRRGRRLGQGGRMRVAHAQRIRSLIVGQMPAQLRLPFYLWTRAAVASLIAREYGITVSLVTVGRYLRAWGLSPQKPVRRAYERNDAAIARWLKQEYPAIARQARRDKAAIYWGDEMGLRSDHVTGTSYAPVGQTPVIRATGQRFGCNMISAITNKGALAFMVFQGKFKAPVFVTFLQRLLKQVVGKIYLIVDGHPVHKSRKATRFAATHSSQLRLIRMPGYCPELNHDELLNQDVKTNGLGKSRPTNRTELMAIVRRHLYRRQKQPQVITNLFHEKHVRYAAS</sequence>
<keyword evidence="4" id="KW-1185">Reference proteome</keyword>
<evidence type="ECO:0000313" key="4">
    <source>
        <dbReference type="Proteomes" id="UP000675880"/>
    </source>
</evidence>
<gene>
    <name evidence="3" type="ORF">NSPZN2_70172</name>
</gene>
<dbReference type="Gene3D" id="3.30.420.10">
    <property type="entry name" value="Ribonuclease H-like superfamily/Ribonuclease H"/>
    <property type="match status" value="1"/>
</dbReference>
<name>A0ABN7MCI6_9BACT</name>
<comment type="caution">
    <text evidence="3">The sequence shown here is derived from an EMBL/GenBank/DDBJ whole genome shotgun (WGS) entry which is preliminary data.</text>
</comment>
<dbReference type="PANTHER" id="PTHR46564">
    <property type="entry name" value="TRANSPOSASE"/>
    <property type="match status" value="1"/>
</dbReference>
<reference evidence="3 4" key="1">
    <citation type="submission" date="2021-02" db="EMBL/GenBank/DDBJ databases">
        <authorList>
            <person name="Han P."/>
        </authorList>
    </citation>
    <scope>NUCLEOTIDE SEQUENCE [LARGE SCALE GENOMIC DNA]</scope>
    <source>
        <strain evidence="3">Candidatus Nitrospira sp. ZN2</strain>
    </source>
</reference>
<dbReference type="PANTHER" id="PTHR46564:SF1">
    <property type="entry name" value="TRANSPOSASE"/>
    <property type="match status" value="1"/>
</dbReference>
<evidence type="ECO:0000259" key="2">
    <source>
        <dbReference type="Pfam" id="PF13592"/>
    </source>
</evidence>
<dbReference type="EMBL" id="CAJNBJ010000020">
    <property type="protein sequence ID" value="CAE6797623.1"/>
    <property type="molecule type" value="Genomic_DNA"/>
</dbReference>
<proteinExistence type="predicted"/>
<dbReference type="InterPro" id="IPR038717">
    <property type="entry name" value="Tc1-like_DDE_dom"/>
</dbReference>
<protein>
    <submittedName>
        <fullName evidence="3">Transposase</fullName>
    </submittedName>
</protein>
<organism evidence="3 4">
    <name type="scientific">Nitrospira defluvii</name>
    <dbReference type="NCBI Taxonomy" id="330214"/>
    <lineage>
        <taxon>Bacteria</taxon>
        <taxon>Pseudomonadati</taxon>
        <taxon>Nitrospirota</taxon>
        <taxon>Nitrospiria</taxon>
        <taxon>Nitrospirales</taxon>
        <taxon>Nitrospiraceae</taxon>
        <taxon>Nitrospira</taxon>
    </lineage>
</organism>
<dbReference type="InterPro" id="IPR009057">
    <property type="entry name" value="Homeodomain-like_sf"/>
</dbReference>
<accession>A0ABN7MCI6</accession>
<feature type="domain" description="Tc1-like transposase DDE" evidence="1">
    <location>
        <begin position="173"/>
        <end position="314"/>
    </location>
</feature>
<dbReference type="Pfam" id="PF13592">
    <property type="entry name" value="HTH_33"/>
    <property type="match status" value="1"/>
</dbReference>
<dbReference type="InterPro" id="IPR025959">
    <property type="entry name" value="Winged_HTH_dom"/>
</dbReference>
<feature type="domain" description="Winged helix-turn helix" evidence="2">
    <location>
        <begin position="100"/>
        <end position="157"/>
    </location>
</feature>
<dbReference type="Pfam" id="PF13358">
    <property type="entry name" value="DDE_3"/>
    <property type="match status" value="1"/>
</dbReference>
<evidence type="ECO:0000313" key="3">
    <source>
        <dbReference type="EMBL" id="CAE6797623.1"/>
    </source>
</evidence>
<dbReference type="SUPFAM" id="SSF46689">
    <property type="entry name" value="Homeodomain-like"/>
    <property type="match status" value="1"/>
</dbReference>
<dbReference type="NCBIfam" id="NF033545">
    <property type="entry name" value="transpos_IS630"/>
    <property type="match status" value="1"/>
</dbReference>